<sequence>MGLASSMPSPDGSRRRLGGVQVFGRYKSTAEGARVATPPGEHEAKRSHGVASHRRRSIEGGRARATRVPHKPALHGQRRLEDGLGRDVHHLSKQFPLRRRRVRALAGEQVPAVDIPGHAARNDGALLAFAMNA</sequence>
<gene>
    <name evidence="2" type="ORF">EVAR_36858_1</name>
</gene>
<dbReference type="AlphaFoldDB" id="A0A4C1WV39"/>
<reference evidence="2 3" key="1">
    <citation type="journal article" date="2019" name="Commun. Biol.">
        <title>The bagworm genome reveals a unique fibroin gene that provides high tensile strength.</title>
        <authorList>
            <person name="Kono N."/>
            <person name="Nakamura H."/>
            <person name="Ohtoshi R."/>
            <person name="Tomita M."/>
            <person name="Numata K."/>
            <person name="Arakawa K."/>
        </authorList>
    </citation>
    <scope>NUCLEOTIDE SEQUENCE [LARGE SCALE GENOMIC DNA]</scope>
</reference>
<organism evidence="2 3">
    <name type="scientific">Eumeta variegata</name>
    <name type="common">Bagworm moth</name>
    <name type="synonym">Eumeta japonica</name>
    <dbReference type="NCBI Taxonomy" id="151549"/>
    <lineage>
        <taxon>Eukaryota</taxon>
        <taxon>Metazoa</taxon>
        <taxon>Ecdysozoa</taxon>
        <taxon>Arthropoda</taxon>
        <taxon>Hexapoda</taxon>
        <taxon>Insecta</taxon>
        <taxon>Pterygota</taxon>
        <taxon>Neoptera</taxon>
        <taxon>Endopterygota</taxon>
        <taxon>Lepidoptera</taxon>
        <taxon>Glossata</taxon>
        <taxon>Ditrysia</taxon>
        <taxon>Tineoidea</taxon>
        <taxon>Psychidae</taxon>
        <taxon>Oiketicinae</taxon>
        <taxon>Eumeta</taxon>
    </lineage>
</organism>
<dbReference type="Proteomes" id="UP000299102">
    <property type="component" value="Unassembled WGS sequence"/>
</dbReference>
<feature type="compositionally biased region" description="Basic residues" evidence="1">
    <location>
        <begin position="64"/>
        <end position="75"/>
    </location>
</feature>
<comment type="caution">
    <text evidence="2">The sequence shown here is derived from an EMBL/GenBank/DDBJ whole genome shotgun (WGS) entry which is preliminary data.</text>
</comment>
<evidence type="ECO:0000256" key="1">
    <source>
        <dbReference type="SAM" id="MobiDB-lite"/>
    </source>
</evidence>
<protein>
    <submittedName>
        <fullName evidence="2">Uncharacterized protein</fullName>
    </submittedName>
</protein>
<feature type="compositionally biased region" description="Basic residues" evidence="1">
    <location>
        <begin position="47"/>
        <end position="56"/>
    </location>
</feature>
<feature type="region of interest" description="Disordered" evidence="1">
    <location>
        <begin position="29"/>
        <end position="75"/>
    </location>
</feature>
<evidence type="ECO:0000313" key="2">
    <source>
        <dbReference type="EMBL" id="GBP53975.1"/>
    </source>
</evidence>
<evidence type="ECO:0000313" key="3">
    <source>
        <dbReference type="Proteomes" id="UP000299102"/>
    </source>
</evidence>
<name>A0A4C1WV39_EUMVA</name>
<proteinExistence type="predicted"/>
<keyword evidence="3" id="KW-1185">Reference proteome</keyword>
<accession>A0A4C1WV39</accession>
<dbReference type="EMBL" id="BGZK01000637">
    <property type="protein sequence ID" value="GBP53975.1"/>
    <property type="molecule type" value="Genomic_DNA"/>
</dbReference>